<keyword evidence="1" id="KW-0812">Transmembrane</keyword>
<comment type="caution">
    <text evidence="2">The sequence shown here is derived from an EMBL/GenBank/DDBJ whole genome shotgun (WGS) entry which is preliminary data.</text>
</comment>
<evidence type="ECO:0000313" key="2">
    <source>
        <dbReference type="EMBL" id="KRL20740.1"/>
    </source>
</evidence>
<protein>
    <submittedName>
        <fullName evidence="2">Uncharacterized protein</fullName>
    </submittedName>
</protein>
<feature type="transmembrane region" description="Helical" evidence="1">
    <location>
        <begin position="211"/>
        <end position="236"/>
    </location>
</feature>
<evidence type="ECO:0000256" key="1">
    <source>
        <dbReference type="SAM" id="Phobius"/>
    </source>
</evidence>
<sequence>MLTTILTNIGLVLGLVIGVPFLFILLLSLINRNTKQHIATRFGINGQLYFGFLGIMIHEASHLITALLFGHKINQFRLIKFPSSENPTLGYVHHTWHQRNIYQNMGNLFIGIAPIFGCCGAILLACRWLLPNGYELVVTLADQTTSAPITIPDFNWPGLLIFIVIAANICIGGFDLSTADFQNAKQGLWQAVVLLIIVALISSFLPIRTSLFGWLIQLTIILSVISGFNLVISLLFNGFFRLI</sequence>
<proteinExistence type="predicted"/>
<reference evidence="2 3" key="1">
    <citation type="journal article" date="2015" name="Genome Announc.">
        <title>Expanding the biotechnology potential of lactobacilli through comparative genomics of 213 strains and associated genera.</title>
        <authorList>
            <person name="Sun Z."/>
            <person name="Harris H.M."/>
            <person name="McCann A."/>
            <person name="Guo C."/>
            <person name="Argimon S."/>
            <person name="Zhang W."/>
            <person name="Yang X."/>
            <person name="Jeffery I.B."/>
            <person name="Cooney J.C."/>
            <person name="Kagawa T.F."/>
            <person name="Liu W."/>
            <person name="Song Y."/>
            <person name="Salvetti E."/>
            <person name="Wrobel A."/>
            <person name="Rasinkangas P."/>
            <person name="Parkhill J."/>
            <person name="Rea M.C."/>
            <person name="O'Sullivan O."/>
            <person name="Ritari J."/>
            <person name="Douillard F.P."/>
            <person name="Paul Ross R."/>
            <person name="Yang R."/>
            <person name="Briner A.E."/>
            <person name="Felis G.E."/>
            <person name="de Vos W.M."/>
            <person name="Barrangou R."/>
            <person name="Klaenhammer T.R."/>
            <person name="Caufield P.W."/>
            <person name="Cui Y."/>
            <person name="Zhang H."/>
            <person name="O'Toole P.W."/>
        </authorList>
    </citation>
    <scope>NUCLEOTIDE SEQUENCE [LARGE SCALE GENOMIC DNA]</scope>
    <source>
        <strain evidence="2 3">DSM 19906</strain>
    </source>
</reference>
<name>A0A0R1NR28_9LACO</name>
<dbReference type="AlphaFoldDB" id="A0A0R1NR28"/>
<dbReference type="RefSeq" id="WP_008855368.1">
    <property type="nucleotide sequence ID" value="NZ_AZEB01000022.1"/>
</dbReference>
<dbReference type="Proteomes" id="UP000051439">
    <property type="component" value="Unassembled WGS sequence"/>
</dbReference>
<keyword evidence="1" id="KW-0472">Membrane</keyword>
<accession>A0A0R1NR28</accession>
<feature type="transmembrane region" description="Helical" evidence="1">
    <location>
        <begin position="156"/>
        <end position="176"/>
    </location>
</feature>
<dbReference type="EMBL" id="AZEB01000022">
    <property type="protein sequence ID" value="KRL20740.1"/>
    <property type="molecule type" value="Genomic_DNA"/>
</dbReference>
<evidence type="ECO:0000313" key="3">
    <source>
        <dbReference type="Proteomes" id="UP000051439"/>
    </source>
</evidence>
<feature type="transmembrane region" description="Helical" evidence="1">
    <location>
        <begin position="108"/>
        <end position="130"/>
    </location>
</feature>
<feature type="transmembrane region" description="Helical" evidence="1">
    <location>
        <begin position="50"/>
        <end position="70"/>
    </location>
</feature>
<feature type="transmembrane region" description="Helical" evidence="1">
    <location>
        <begin position="188"/>
        <end position="205"/>
    </location>
</feature>
<organism evidence="2 3">
    <name type="scientific">Lentilactobacillus kisonensis DSM 19906 = JCM 15041</name>
    <dbReference type="NCBI Taxonomy" id="1423766"/>
    <lineage>
        <taxon>Bacteria</taxon>
        <taxon>Bacillati</taxon>
        <taxon>Bacillota</taxon>
        <taxon>Bacilli</taxon>
        <taxon>Lactobacillales</taxon>
        <taxon>Lactobacillaceae</taxon>
        <taxon>Lentilactobacillus</taxon>
    </lineage>
</organism>
<keyword evidence="1" id="KW-1133">Transmembrane helix</keyword>
<keyword evidence="3" id="KW-1185">Reference proteome</keyword>
<dbReference type="PATRIC" id="fig|1423766.4.peg.1374"/>
<feature type="transmembrane region" description="Helical" evidence="1">
    <location>
        <begin position="9"/>
        <end position="30"/>
    </location>
</feature>
<gene>
    <name evidence="2" type="ORF">FC98_GL001330</name>
</gene>